<sequence length="201" mass="20989">MLTANLFAYLFVIAGYLLGSVASAIVVCRLLGLGDPRAGGSGNPGATNVMRLHGRLPALLTLAGDLLKGLLPVLAAQAFDQAISVVALTGLAAFLGHLYPVFFRFQGGKGVATLIGVLFGLYWLLGLGFVATWLVMAGLFRYSSLAAICAAMLTPVYTALLVPNLLVVGVTGVMTLFLIARHRSNIQNLMAGNEGRIGEKG</sequence>
<proteinExistence type="inferred from homology"/>
<keyword evidence="5 10" id="KW-1133">Transmembrane helix</keyword>
<keyword evidence="6 10" id="KW-0443">Lipid metabolism</keyword>
<keyword evidence="7 10" id="KW-0472">Membrane</keyword>
<evidence type="ECO:0000256" key="4">
    <source>
        <dbReference type="ARBA" id="ARBA00022692"/>
    </source>
</evidence>
<comment type="subcellular location">
    <subcellularLocation>
        <location evidence="10">Cell membrane</location>
        <topology evidence="10">Multi-pass membrane protein</topology>
    </subcellularLocation>
</comment>
<evidence type="ECO:0000256" key="9">
    <source>
        <dbReference type="ARBA" id="ARBA00023264"/>
    </source>
</evidence>
<dbReference type="NCBIfam" id="TIGR00023">
    <property type="entry name" value="glycerol-3-phosphate 1-O-acyltransferase PlsY"/>
    <property type="match status" value="1"/>
</dbReference>
<organism evidence="11 12">
    <name type="scientific">Methylohalomonas lacus</name>
    <dbReference type="NCBI Taxonomy" id="398773"/>
    <lineage>
        <taxon>Bacteria</taxon>
        <taxon>Pseudomonadati</taxon>
        <taxon>Pseudomonadota</taxon>
        <taxon>Gammaproteobacteria</taxon>
        <taxon>Methylohalomonadales</taxon>
        <taxon>Methylohalomonadaceae</taxon>
        <taxon>Methylohalomonas</taxon>
    </lineage>
</organism>
<reference evidence="11" key="1">
    <citation type="submission" date="2022-08" db="EMBL/GenBank/DDBJ databases">
        <title>Genomic Encyclopedia of Type Strains, Phase III (KMG-III): the genomes of soil and plant-associated and newly described type strains.</title>
        <authorList>
            <person name="Whitman W."/>
        </authorList>
    </citation>
    <scope>NUCLEOTIDE SEQUENCE</scope>
    <source>
        <strain evidence="11">HMT 1</strain>
    </source>
</reference>
<keyword evidence="12" id="KW-1185">Reference proteome</keyword>
<dbReference type="InterPro" id="IPR003811">
    <property type="entry name" value="G3P_acylTferase_PlsY"/>
</dbReference>
<dbReference type="Proteomes" id="UP001204445">
    <property type="component" value="Unassembled WGS sequence"/>
</dbReference>
<evidence type="ECO:0000256" key="1">
    <source>
        <dbReference type="ARBA" id="ARBA00022475"/>
    </source>
</evidence>
<comment type="catalytic activity">
    <reaction evidence="10">
        <text>an acyl phosphate + sn-glycerol 3-phosphate = a 1-acyl-sn-glycero-3-phosphate + phosphate</text>
        <dbReference type="Rhea" id="RHEA:34075"/>
        <dbReference type="ChEBI" id="CHEBI:43474"/>
        <dbReference type="ChEBI" id="CHEBI:57597"/>
        <dbReference type="ChEBI" id="CHEBI:57970"/>
        <dbReference type="ChEBI" id="CHEBI:59918"/>
        <dbReference type="EC" id="2.3.1.275"/>
    </reaction>
</comment>
<dbReference type="PANTHER" id="PTHR30309">
    <property type="entry name" value="INNER MEMBRANE PROTEIN YGIH"/>
    <property type="match status" value="1"/>
</dbReference>
<dbReference type="HAMAP" id="MF_01043">
    <property type="entry name" value="PlsY"/>
    <property type="match status" value="1"/>
</dbReference>
<keyword evidence="8 10" id="KW-0594">Phospholipid biosynthesis</keyword>
<name>A0AAE3L4W7_9GAMM</name>
<feature type="transmembrane region" description="Helical" evidence="10">
    <location>
        <begin position="156"/>
        <end position="180"/>
    </location>
</feature>
<evidence type="ECO:0000313" key="11">
    <source>
        <dbReference type="EMBL" id="MCS3904628.1"/>
    </source>
</evidence>
<keyword evidence="3 10" id="KW-0808">Transferase</keyword>
<comment type="subunit">
    <text evidence="10">Probably interacts with PlsX.</text>
</comment>
<dbReference type="SMART" id="SM01207">
    <property type="entry name" value="G3P_acyltransf"/>
    <property type="match status" value="1"/>
</dbReference>
<feature type="transmembrane region" description="Helical" evidence="10">
    <location>
        <begin position="6"/>
        <end position="31"/>
    </location>
</feature>
<evidence type="ECO:0000256" key="8">
    <source>
        <dbReference type="ARBA" id="ARBA00023209"/>
    </source>
</evidence>
<keyword evidence="2 10" id="KW-0444">Lipid biosynthesis</keyword>
<dbReference type="GO" id="GO:0005886">
    <property type="term" value="C:plasma membrane"/>
    <property type="evidence" value="ECO:0007669"/>
    <property type="project" value="UniProtKB-SubCell"/>
</dbReference>
<accession>A0AAE3L4W7</accession>
<evidence type="ECO:0000256" key="6">
    <source>
        <dbReference type="ARBA" id="ARBA00023098"/>
    </source>
</evidence>
<keyword evidence="11" id="KW-0012">Acyltransferase</keyword>
<comment type="similarity">
    <text evidence="10">Belongs to the PlsY family.</text>
</comment>
<keyword evidence="9 10" id="KW-1208">Phospholipid metabolism</keyword>
<evidence type="ECO:0000256" key="5">
    <source>
        <dbReference type="ARBA" id="ARBA00022989"/>
    </source>
</evidence>
<dbReference type="EMBL" id="JANUCT010000032">
    <property type="protein sequence ID" value="MCS3904628.1"/>
    <property type="molecule type" value="Genomic_DNA"/>
</dbReference>
<keyword evidence="1 10" id="KW-1003">Cell membrane</keyword>
<gene>
    <name evidence="10" type="primary">plsY</name>
    <name evidence="11" type="ORF">J2T55_002669</name>
</gene>
<keyword evidence="4 10" id="KW-0812">Transmembrane</keyword>
<feature type="transmembrane region" description="Helical" evidence="10">
    <location>
        <begin position="82"/>
        <end position="102"/>
    </location>
</feature>
<dbReference type="Pfam" id="PF02660">
    <property type="entry name" value="G3P_acyltransf"/>
    <property type="match status" value="1"/>
</dbReference>
<evidence type="ECO:0000256" key="2">
    <source>
        <dbReference type="ARBA" id="ARBA00022516"/>
    </source>
</evidence>
<evidence type="ECO:0000256" key="7">
    <source>
        <dbReference type="ARBA" id="ARBA00023136"/>
    </source>
</evidence>
<dbReference type="GO" id="GO:0008654">
    <property type="term" value="P:phospholipid biosynthetic process"/>
    <property type="evidence" value="ECO:0007669"/>
    <property type="project" value="UniProtKB-UniRule"/>
</dbReference>
<evidence type="ECO:0000256" key="3">
    <source>
        <dbReference type="ARBA" id="ARBA00022679"/>
    </source>
</evidence>
<dbReference type="PANTHER" id="PTHR30309:SF0">
    <property type="entry name" value="GLYCEROL-3-PHOSPHATE ACYLTRANSFERASE-RELATED"/>
    <property type="match status" value="1"/>
</dbReference>
<feature type="transmembrane region" description="Helical" evidence="10">
    <location>
        <begin position="114"/>
        <end position="136"/>
    </location>
</feature>
<comment type="function">
    <text evidence="10">Catalyzes the transfer of an acyl group from acyl-phosphate (acyl-PO(4)) to glycerol-3-phosphate (G3P) to form lysophosphatidic acid (LPA). This enzyme utilizes acyl-phosphate as fatty acyl donor, but not acyl-CoA or acyl-ACP.</text>
</comment>
<evidence type="ECO:0000256" key="10">
    <source>
        <dbReference type="HAMAP-Rule" id="MF_01043"/>
    </source>
</evidence>
<dbReference type="GO" id="GO:0043772">
    <property type="term" value="F:acyl-phosphate glycerol-3-phosphate acyltransferase activity"/>
    <property type="evidence" value="ECO:0007669"/>
    <property type="project" value="UniProtKB-UniRule"/>
</dbReference>
<dbReference type="EC" id="2.3.1.275" evidence="10"/>
<dbReference type="RefSeq" id="WP_259057833.1">
    <property type="nucleotide sequence ID" value="NZ_JANUCT010000032.1"/>
</dbReference>
<protein>
    <recommendedName>
        <fullName evidence="10">Glycerol-3-phosphate acyltransferase</fullName>
    </recommendedName>
    <alternativeName>
        <fullName evidence="10">Acyl-PO4 G3P acyltransferase</fullName>
    </alternativeName>
    <alternativeName>
        <fullName evidence="10">Acyl-phosphate--glycerol-3-phosphate acyltransferase</fullName>
    </alternativeName>
    <alternativeName>
        <fullName evidence="10">G3P acyltransferase</fullName>
        <shortName evidence="10">GPAT</shortName>
        <ecNumber evidence="10">2.3.1.275</ecNumber>
    </alternativeName>
    <alternativeName>
        <fullName evidence="10">Lysophosphatidic acid synthase</fullName>
        <shortName evidence="10">LPA synthase</shortName>
    </alternativeName>
</protein>
<dbReference type="AlphaFoldDB" id="A0AAE3L4W7"/>
<comment type="pathway">
    <text evidence="10">Lipid metabolism; phospholipid metabolism.</text>
</comment>
<comment type="caution">
    <text evidence="11">The sequence shown here is derived from an EMBL/GenBank/DDBJ whole genome shotgun (WGS) entry which is preliminary data.</text>
</comment>
<evidence type="ECO:0000313" key="12">
    <source>
        <dbReference type="Proteomes" id="UP001204445"/>
    </source>
</evidence>